<organism evidence="1 2">
    <name type="scientific">Tanacetum coccineum</name>
    <dbReference type="NCBI Taxonomy" id="301880"/>
    <lineage>
        <taxon>Eukaryota</taxon>
        <taxon>Viridiplantae</taxon>
        <taxon>Streptophyta</taxon>
        <taxon>Embryophyta</taxon>
        <taxon>Tracheophyta</taxon>
        <taxon>Spermatophyta</taxon>
        <taxon>Magnoliopsida</taxon>
        <taxon>eudicotyledons</taxon>
        <taxon>Gunneridae</taxon>
        <taxon>Pentapetalae</taxon>
        <taxon>asterids</taxon>
        <taxon>campanulids</taxon>
        <taxon>Asterales</taxon>
        <taxon>Asteraceae</taxon>
        <taxon>Asteroideae</taxon>
        <taxon>Anthemideae</taxon>
        <taxon>Anthemidinae</taxon>
        <taxon>Tanacetum</taxon>
    </lineage>
</organism>
<evidence type="ECO:0000313" key="2">
    <source>
        <dbReference type="Proteomes" id="UP001151760"/>
    </source>
</evidence>
<reference evidence="1" key="1">
    <citation type="journal article" date="2022" name="Int. J. Mol. Sci.">
        <title>Draft Genome of Tanacetum Coccineum: Genomic Comparison of Closely Related Tanacetum-Family Plants.</title>
        <authorList>
            <person name="Yamashiro T."/>
            <person name="Shiraishi A."/>
            <person name="Nakayama K."/>
            <person name="Satake H."/>
        </authorList>
    </citation>
    <scope>NUCLEOTIDE SEQUENCE</scope>
</reference>
<name>A0ABQ4XUR4_9ASTR</name>
<sequence length="107" mass="11827">MPTSFLSKLVTKNCHLLTTRTVDDAPGLKAFIGTDNPCLKYAAKKAAGLAVGKKADVRSQNKKVREDVDRAEMTLESRLGSLIQQDTITQLKSVAWKEPRITYSLMC</sequence>
<accession>A0ABQ4XUR4</accession>
<gene>
    <name evidence="1" type="ORF">Tco_0701900</name>
</gene>
<dbReference type="EMBL" id="BQNB010009835">
    <property type="protein sequence ID" value="GJS69059.1"/>
    <property type="molecule type" value="Genomic_DNA"/>
</dbReference>
<reference evidence="1" key="2">
    <citation type="submission" date="2022-01" db="EMBL/GenBank/DDBJ databases">
        <authorList>
            <person name="Yamashiro T."/>
            <person name="Shiraishi A."/>
            <person name="Satake H."/>
            <person name="Nakayama K."/>
        </authorList>
    </citation>
    <scope>NUCLEOTIDE SEQUENCE</scope>
</reference>
<dbReference type="Proteomes" id="UP001151760">
    <property type="component" value="Unassembled WGS sequence"/>
</dbReference>
<proteinExistence type="predicted"/>
<comment type="caution">
    <text evidence="1">The sequence shown here is derived from an EMBL/GenBank/DDBJ whole genome shotgun (WGS) entry which is preliminary data.</text>
</comment>
<keyword evidence="2" id="KW-1185">Reference proteome</keyword>
<evidence type="ECO:0000313" key="1">
    <source>
        <dbReference type="EMBL" id="GJS69059.1"/>
    </source>
</evidence>
<protein>
    <submittedName>
        <fullName evidence="1">Uncharacterized protein</fullName>
    </submittedName>
</protein>